<keyword evidence="3" id="KW-1185">Reference proteome</keyword>
<dbReference type="Gene3D" id="2.60.130.10">
    <property type="entry name" value="Aromatic compound dioxygenase"/>
    <property type="match status" value="1"/>
</dbReference>
<keyword evidence="2" id="KW-0560">Oxidoreductase</keyword>
<dbReference type="Proteomes" id="UP000297245">
    <property type="component" value="Unassembled WGS sequence"/>
</dbReference>
<evidence type="ECO:0000256" key="1">
    <source>
        <dbReference type="SAM" id="MobiDB-lite"/>
    </source>
</evidence>
<dbReference type="PANTHER" id="PTHR34315:SF1">
    <property type="entry name" value="INTRADIOL RING-CLEAVAGE DIOXYGENASES DOMAIN-CONTAINING PROTEIN-RELATED"/>
    <property type="match status" value="1"/>
</dbReference>
<accession>A0A4S8MWE0</accession>
<dbReference type="GO" id="GO:0008199">
    <property type="term" value="F:ferric iron binding"/>
    <property type="evidence" value="ECO:0007669"/>
    <property type="project" value="InterPro"/>
</dbReference>
<evidence type="ECO:0000313" key="3">
    <source>
        <dbReference type="Proteomes" id="UP000297245"/>
    </source>
</evidence>
<dbReference type="InterPro" id="IPR015889">
    <property type="entry name" value="Intradiol_dOase_core"/>
</dbReference>
<feature type="compositionally biased region" description="Low complexity" evidence="1">
    <location>
        <begin position="401"/>
        <end position="422"/>
    </location>
</feature>
<keyword evidence="2" id="KW-0223">Dioxygenase</keyword>
<dbReference type="AlphaFoldDB" id="A0A4S8MWE0"/>
<proteinExistence type="predicted"/>
<feature type="compositionally biased region" description="Gly residues" evidence="1">
    <location>
        <begin position="389"/>
        <end position="400"/>
    </location>
</feature>
<sequence>MLCSLKFYLQYRTRPVVHVERPSKTLGLARLEFQLNHFLPTIFSAAVTAASLAQLTNAHPHHAPGSPEALKRAVFQQNARRSLSNCQSELSKRGGVHEKAKVRREQMAQNLRKARGLNSADPYKRDFSTVLATDHHSNKTGITNNTDASTLFDGQSSCVLGPETTQGPYYVDGEYVRWDIRDEQEGVDIYVDVQLIDVNTCEPVSDVYVDFWHANATGVYAGVVSSGNGNSNDESNLDTTFCRGIQKTNSDGVAQWLSVFPGHYTGRATHIHVMAHQTNGTVYSNGTYTGDSISHVGQLFFDQSLISTVEAVSPYSTNTQTLTTNEEDDIMSDEAGTIDPVLSYVLLGDDVSDGLMLWSSVGIDTNAVYSTSAAATLTEEGGVANENSMGGGPGGAGGPPGSSSSSGSGSASSGSSTAEAASSTESNAAWSLSMSSASTLVSFLFGLAWL</sequence>
<dbReference type="CDD" id="cd03457">
    <property type="entry name" value="intradiol_dioxygenase_like"/>
    <property type="match status" value="1"/>
</dbReference>
<dbReference type="OrthoDB" id="121380at2759"/>
<dbReference type="EMBL" id="ML179039">
    <property type="protein sequence ID" value="THV07049.1"/>
    <property type="molecule type" value="Genomic_DNA"/>
</dbReference>
<dbReference type="PANTHER" id="PTHR34315">
    <property type="match status" value="1"/>
</dbReference>
<protein>
    <submittedName>
        <fullName evidence="2">Aromatic compound dioxygenase</fullName>
    </submittedName>
</protein>
<reference evidence="2 3" key="1">
    <citation type="journal article" date="2019" name="Nat. Ecol. Evol.">
        <title>Megaphylogeny resolves global patterns of mushroom evolution.</title>
        <authorList>
            <person name="Varga T."/>
            <person name="Krizsan K."/>
            <person name="Foldi C."/>
            <person name="Dima B."/>
            <person name="Sanchez-Garcia M."/>
            <person name="Sanchez-Ramirez S."/>
            <person name="Szollosi G.J."/>
            <person name="Szarkandi J.G."/>
            <person name="Papp V."/>
            <person name="Albert L."/>
            <person name="Andreopoulos W."/>
            <person name="Angelini C."/>
            <person name="Antonin V."/>
            <person name="Barry K.W."/>
            <person name="Bougher N.L."/>
            <person name="Buchanan P."/>
            <person name="Buyck B."/>
            <person name="Bense V."/>
            <person name="Catcheside P."/>
            <person name="Chovatia M."/>
            <person name="Cooper J."/>
            <person name="Damon W."/>
            <person name="Desjardin D."/>
            <person name="Finy P."/>
            <person name="Geml J."/>
            <person name="Haridas S."/>
            <person name="Hughes K."/>
            <person name="Justo A."/>
            <person name="Karasinski D."/>
            <person name="Kautmanova I."/>
            <person name="Kiss B."/>
            <person name="Kocsube S."/>
            <person name="Kotiranta H."/>
            <person name="LaButti K.M."/>
            <person name="Lechner B.E."/>
            <person name="Liimatainen K."/>
            <person name="Lipzen A."/>
            <person name="Lukacs Z."/>
            <person name="Mihaltcheva S."/>
            <person name="Morgado L.N."/>
            <person name="Niskanen T."/>
            <person name="Noordeloos M.E."/>
            <person name="Ohm R.A."/>
            <person name="Ortiz-Santana B."/>
            <person name="Ovrebo C."/>
            <person name="Racz N."/>
            <person name="Riley R."/>
            <person name="Savchenko A."/>
            <person name="Shiryaev A."/>
            <person name="Soop K."/>
            <person name="Spirin V."/>
            <person name="Szebenyi C."/>
            <person name="Tomsovsky M."/>
            <person name="Tulloss R.E."/>
            <person name="Uehling J."/>
            <person name="Grigoriev I.V."/>
            <person name="Vagvolgyi C."/>
            <person name="Papp T."/>
            <person name="Martin F.M."/>
            <person name="Miettinen O."/>
            <person name="Hibbett D.S."/>
            <person name="Nagy L.G."/>
        </authorList>
    </citation>
    <scope>NUCLEOTIDE SEQUENCE [LARGE SCALE GENOMIC DNA]</scope>
    <source>
        <strain evidence="2 3">CBS 962.96</strain>
    </source>
</reference>
<name>A0A4S8MWE0_DENBC</name>
<dbReference type="GO" id="GO:0016702">
    <property type="term" value="F:oxidoreductase activity, acting on single donors with incorporation of molecular oxygen, incorporation of two atoms of oxygen"/>
    <property type="evidence" value="ECO:0007669"/>
    <property type="project" value="InterPro"/>
</dbReference>
<gene>
    <name evidence="2" type="ORF">K435DRAFT_815629</name>
</gene>
<dbReference type="SUPFAM" id="SSF49482">
    <property type="entry name" value="Aromatic compound dioxygenase"/>
    <property type="match status" value="1"/>
</dbReference>
<feature type="region of interest" description="Disordered" evidence="1">
    <location>
        <begin position="383"/>
        <end position="422"/>
    </location>
</feature>
<organism evidence="2 3">
    <name type="scientific">Dendrothele bispora (strain CBS 962.96)</name>
    <dbReference type="NCBI Taxonomy" id="1314807"/>
    <lineage>
        <taxon>Eukaryota</taxon>
        <taxon>Fungi</taxon>
        <taxon>Dikarya</taxon>
        <taxon>Basidiomycota</taxon>
        <taxon>Agaricomycotina</taxon>
        <taxon>Agaricomycetes</taxon>
        <taxon>Agaricomycetidae</taxon>
        <taxon>Agaricales</taxon>
        <taxon>Agaricales incertae sedis</taxon>
        <taxon>Dendrothele</taxon>
    </lineage>
</organism>
<evidence type="ECO:0000313" key="2">
    <source>
        <dbReference type="EMBL" id="THV07049.1"/>
    </source>
</evidence>